<dbReference type="PANTHER" id="PTHR38790">
    <property type="entry name" value="2EXR DOMAIN-CONTAINING PROTEIN-RELATED"/>
    <property type="match status" value="1"/>
</dbReference>
<evidence type="ECO:0000313" key="2">
    <source>
        <dbReference type="Proteomes" id="UP001187682"/>
    </source>
</evidence>
<sequence length="357" mass="40058">MTDRPNGPTTLLTLPWEIRHQIFTDLFRSTTFHSHRPSAQYLSILRVCRQTYHEAAPLVLPNARVYCKGNAAMLRTLGRMNPEQITQLRHLIVSHSSVGFNLDLRSDDRRAGDVPEEDDGWVSETGDDLAYWDEDADVRYFQLGALLSLFPGLRLDLLEVFFGAGGSVGPYTAFQTTDCFGSLLEADGYRRLWMHAAAGDDGQAWVDVPSAEDWGGIIERKFKPYAGWKVQIGLRGRRWEDRRDSELWGMTLGTGITLVEAKYDERDAGDDDSDGHSGEDVTDIVVNRGHAADFSVKEVDGPVLRCMVTGDGSDCPRYFRRASDALRKLVRENGWEAIEIIDVYHVSCCGSKDHPNV</sequence>
<organism evidence="1 2">
    <name type="scientific">Cephalotrichum gorgonifer</name>
    <dbReference type="NCBI Taxonomy" id="2041049"/>
    <lineage>
        <taxon>Eukaryota</taxon>
        <taxon>Fungi</taxon>
        <taxon>Dikarya</taxon>
        <taxon>Ascomycota</taxon>
        <taxon>Pezizomycotina</taxon>
        <taxon>Sordariomycetes</taxon>
        <taxon>Hypocreomycetidae</taxon>
        <taxon>Microascales</taxon>
        <taxon>Microascaceae</taxon>
        <taxon>Cephalotrichum</taxon>
    </lineage>
</organism>
<evidence type="ECO:0008006" key="3">
    <source>
        <dbReference type="Google" id="ProtNLM"/>
    </source>
</evidence>
<proteinExistence type="predicted"/>
<accession>A0AAE8N5G0</accession>
<dbReference type="Proteomes" id="UP001187682">
    <property type="component" value="Unassembled WGS sequence"/>
</dbReference>
<gene>
    <name evidence="1" type="ORF">DNG_09237</name>
</gene>
<dbReference type="AlphaFoldDB" id="A0AAE8N5G0"/>
<dbReference type="EMBL" id="ONZQ02000016">
    <property type="protein sequence ID" value="SPO06547.1"/>
    <property type="molecule type" value="Genomic_DNA"/>
</dbReference>
<name>A0AAE8N5G0_9PEZI</name>
<keyword evidence="2" id="KW-1185">Reference proteome</keyword>
<dbReference type="PANTHER" id="PTHR38790:SF4">
    <property type="entry name" value="2EXR DOMAIN-CONTAINING PROTEIN"/>
    <property type="match status" value="1"/>
</dbReference>
<evidence type="ECO:0000313" key="1">
    <source>
        <dbReference type="EMBL" id="SPO06547.1"/>
    </source>
</evidence>
<protein>
    <recommendedName>
        <fullName evidence="3">F-box domain-containing protein</fullName>
    </recommendedName>
</protein>
<comment type="caution">
    <text evidence="1">The sequence shown here is derived from an EMBL/GenBank/DDBJ whole genome shotgun (WGS) entry which is preliminary data.</text>
</comment>
<reference evidence="1" key="1">
    <citation type="submission" date="2018-03" db="EMBL/GenBank/DDBJ databases">
        <authorList>
            <person name="Guldener U."/>
        </authorList>
    </citation>
    <scope>NUCLEOTIDE SEQUENCE</scope>
</reference>